<dbReference type="PANTHER" id="PTHR13414">
    <property type="entry name" value="HUEL-CATION TRANSPORTER"/>
    <property type="match status" value="1"/>
</dbReference>
<keyword evidence="4" id="KW-0406">Ion transport</keyword>
<organism evidence="9 10">
    <name type="scientific">Permianibacter aggregans</name>
    <dbReference type="NCBI Taxonomy" id="1510150"/>
    <lineage>
        <taxon>Bacteria</taxon>
        <taxon>Pseudomonadati</taxon>
        <taxon>Pseudomonadota</taxon>
        <taxon>Gammaproteobacteria</taxon>
        <taxon>Pseudomonadales</taxon>
        <taxon>Pseudomonadaceae</taxon>
        <taxon>Permianibacter</taxon>
    </lineage>
</organism>
<evidence type="ECO:0000256" key="1">
    <source>
        <dbReference type="ARBA" id="ARBA00004141"/>
    </source>
</evidence>
<keyword evidence="2" id="KW-0813">Transport</keyword>
<evidence type="ECO:0000256" key="7">
    <source>
        <dbReference type="SAM" id="Phobius"/>
    </source>
</evidence>
<dbReference type="GO" id="GO:0006829">
    <property type="term" value="P:zinc ion transport"/>
    <property type="evidence" value="ECO:0007669"/>
    <property type="project" value="UniProtKB-KW"/>
</dbReference>
<evidence type="ECO:0000256" key="4">
    <source>
        <dbReference type="ARBA" id="ARBA00022906"/>
    </source>
</evidence>
<feature type="transmembrane region" description="Helical" evidence="7">
    <location>
        <begin position="109"/>
        <end position="137"/>
    </location>
</feature>
<dbReference type="SUPFAM" id="SSF160240">
    <property type="entry name" value="Cation efflux protein cytoplasmic domain-like"/>
    <property type="match status" value="1"/>
</dbReference>
<dbReference type="EMBL" id="SNYM01000005">
    <property type="protein sequence ID" value="TDQ49068.1"/>
    <property type="molecule type" value="Genomic_DNA"/>
</dbReference>
<dbReference type="Proteomes" id="UP000295375">
    <property type="component" value="Unassembled WGS sequence"/>
</dbReference>
<dbReference type="InterPro" id="IPR027469">
    <property type="entry name" value="Cation_efflux_TMD_sf"/>
</dbReference>
<dbReference type="OrthoDB" id="9806522at2"/>
<gene>
    <name evidence="9" type="ORF">EV696_10542</name>
</gene>
<proteinExistence type="predicted"/>
<keyword evidence="4" id="KW-0862">Zinc</keyword>
<keyword evidence="10" id="KW-1185">Reference proteome</keyword>
<evidence type="ECO:0000256" key="2">
    <source>
        <dbReference type="ARBA" id="ARBA00022448"/>
    </source>
</evidence>
<protein>
    <submittedName>
        <fullName evidence="9">Cation diffusion facilitator family transporter</fullName>
    </submittedName>
</protein>
<feature type="domain" description="Cation efflux protein transmembrane" evidence="8">
    <location>
        <begin position="10"/>
        <end position="217"/>
    </location>
</feature>
<comment type="caution">
    <text evidence="9">The sequence shown here is derived from an EMBL/GenBank/DDBJ whole genome shotgun (WGS) entry which is preliminary data.</text>
</comment>
<evidence type="ECO:0000256" key="3">
    <source>
        <dbReference type="ARBA" id="ARBA00022692"/>
    </source>
</evidence>
<dbReference type="RefSeq" id="WP_133589358.1">
    <property type="nucleotide sequence ID" value="NZ_CP037953.1"/>
</dbReference>
<dbReference type="GO" id="GO:0016020">
    <property type="term" value="C:membrane"/>
    <property type="evidence" value="ECO:0007669"/>
    <property type="project" value="UniProtKB-SubCell"/>
</dbReference>
<dbReference type="Gene3D" id="1.20.1510.10">
    <property type="entry name" value="Cation efflux protein transmembrane domain"/>
    <property type="match status" value="1"/>
</dbReference>
<evidence type="ECO:0000256" key="5">
    <source>
        <dbReference type="ARBA" id="ARBA00022989"/>
    </source>
</evidence>
<reference evidence="9 10" key="1">
    <citation type="submission" date="2019-03" db="EMBL/GenBank/DDBJ databases">
        <title>Genomic Encyclopedia of Type Strains, Phase IV (KMG-IV): sequencing the most valuable type-strain genomes for metagenomic binning, comparative biology and taxonomic classification.</title>
        <authorList>
            <person name="Goeker M."/>
        </authorList>
    </citation>
    <scope>NUCLEOTIDE SEQUENCE [LARGE SCALE GENOMIC DNA]</scope>
    <source>
        <strain evidence="9 10">DSM 103792</strain>
    </source>
</reference>
<sequence length="301" mass="32907">MAGANPTKAILYALAANGAIAISKYVAAFITSSGSMLAEAVHSTADCGNQLLLLLGLKQAKRPPSPDYPLGYGKETYFWSFIVALMLFSIGGLFSIYEGWHKLHEPEPLSYPLLALGVLAFGIIAEAFSMWGCLVEVNKSRGDRSLWQWFRQSRNSELVVIFGEDLAALLGLVLAFVAVTLAWVTGNPMWDALGSIGIGVLLIIIAILIGIEVKAMLIGQGVEEREKAKMLAVLQQHPAVEQIYNLLSLQLGSDVMVAIKARLKPQGSEQQLIANINDIERQFKQAFPQVMWLFFEPDIAD</sequence>
<evidence type="ECO:0000313" key="10">
    <source>
        <dbReference type="Proteomes" id="UP000295375"/>
    </source>
</evidence>
<dbReference type="InterPro" id="IPR002524">
    <property type="entry name" value="Cation_efflux"/>
</dbReference>
<keyword evidence="4" id="KW-0864">Zinc transport</keyword>
<feature type="transmembrane region" description="Helical" evidence="7">
    <location>
        <begin position="158"/>
        <end position="184"/>
    </location>
</feature>
<feature type="transmembrane region" description="Helical" evidence="7">
    <location>
        <begin position="77"/>
        <end position="97"/>
    </location>
</feature>
<name>A0A4R6UPD0_9GAMM</name>
<feature type="transmembrane region" description="Helical" evidence="7">
    <location>
        <begin position="9"/>
        <end position="30"/>
    </location>
</feature>
<dbReference type="SUPFAM" id="SSF161111">
    <property type="entry name" value="Cation efflux protein transmembrane domain-like"/>
    <property type="match status" value="1"/>
</dbReference>
<feature type="transmembrane region" description="Helical" evidence="7">
    <location>
        <begin position="190"/>
        <end position="211"/>
    </location>
</feature>
<dbReference type="InterPro" id="IPR036837">
    <property type="entry name" value="Cation_efflux_CTD_sf"/>
</dbReference>
<keyword evidence="5 7" id="KW-1133">Transmembrane helix</keyword>
<dbReference type="InterPro" id="IPR040177">
    <property type="entry name" value="SLC30A9"/>
</dbReference>
<dbReference type="NCBIfam" id="TIGR01297">
    <property type="entry name" value="CDF"/>
    <property type="match status" value="1"/>
</dbReference>
<dbReference type="AlphaFoldDB" id="A0A4R6UPD0"/>
<dbReference type="PANTHER" id="PTHR13414:SF9">
    <property type="entry name" value="PROTON-COUPLED ZINC ANTIPORTER SLC30A9, MITOCHONDRIAL"/>
    <property type="match status" value="1"/>
</dbReference>
<evidence type="ECO:0000313" key="9">
    <source>
        <dbReference type="EMBL" id="TDQ49068.1"/>
    </source>
</evidence>
<dbReference type="InterPro" id="IPR058533">
    <property type="entry name" value="Cation_efflux_TM"/>
</dbReference>
<accession>A0A4R6UPD0</accession>
<dbReference type="GO" id="GO:0008324">
    <property type="term" value="F:monoatomic cation transmembrane transporter activity"/>
    <property type="evidence" value="ECO:0007669"/>
    <property type="project" value="InterPro"/>
</dbReference>
<keyword evidence="3 7" id="KW-0812">Transmembrane</keyword>
<keyword evidence="6 7" id="KW-0472">Membrane</keyword>
<comment type="subcellular location">
    <subcellularLocation>
        <location evidence="1">Membrane</location>
        <topology evidence="1">Multi-pass membrane protein</topology>
    </subcellularLocation>
</comment>
<dbReference type="Pfam" id="PF01545">
    <property type="entry name" value="Cation_efflux"/>
    <property type="match status" value="1"/>
</dbReference>
<evidence type="ECO:0000256" key="6">
    <source>
        <dbReference type="ARBA" id="ARBA00023136"/>
    </source>
</evidence>
<evidence type="ECO:0000259" key="8">
    <source>
        <dbReference type="Pfam" id="PF01545"/>
    </source>
</evidence>